<protein>
    <submittedName>
        <fullName evidence="3">Uncharacterized protein</fullName>
    </submittedName>
</protein>
<evidence type="ECO:0000259" key="2">
    <source>
        <dbReference type="Pfam" id="PF18850"/>
    </source>
</evidence>
<feature type="domain" description="Large polyvalent protein associated" evidence="1">
    <location>
        <begin position="150"/>
        <end position="228"/>
    </location>
</feature>
<dbReference type="Pfam" id="PF18847">
    <property type="entry name" value="LPD29"/>
    <property type="match status" value="1"/>
</dbReference>
<sequence>MSQIKQQLESGKLIHVGQRIHCILNGGTDGVVTAIHGVQDPGSCQTIASGIGVTGGGAHLDIVWDDGTESRGIPESLARTSVQWKIYAEVASMSEVVELKANLAIEKARRQAEEDARQVTFNKECDRLRQTYPQLIKRETESSDFKRCLVNVRIILKELFSGIKFSVRQDSFGSLTVRWTDGPTEMQVGSLVNGFKGGSFDGMEDIYRHERTPWNTLFGEAKYLSLHRTESEAIVQKAIDTLWDVLPNVRELVKPTPASVFSVRSERVPGLEVNVAELIRTLCSHYDAIQKRFERNGTKYGRLTFVVDYACKAQGK</sequence>
<dbReference type="Proteomes" id="UP001234916">
    <property type="component" value="Chromosome"/>
</dbReference>
<name>A0AA49FL13_9PROT</name>
<dbReference type="AlphaFoldDB" id="A0AA49FL13"/>
<dbReference type="KEGG" id="npv:OHM77_00780"/>
<organism evidence="3">
    <name type="scientific">Candidatus Nitricoxidivorans perseverans</name>
    <dbReference type="NCBI Taxonomy" id="2975601"/>
    <lineage>
        <taxon>Bacteria</taxon>
        <taxon>Pseudomonadati</taxon>
        <taxon>Pseudomonadota</taxon>
        <taxon>Betaproteobacteria</taxon>
        <taxon>Nitrosomonadales</taxon>
        <taxon>Sterolibacteriaceae</taxon>
        <taxon>Candidatus Nitricoxidivorans</taxon>
    </lineage>
</organism>
<dbReference type="EMBL" id="CP107246">
    <property type="protein sequence ID" value="WIM05856.1"/>
    <property type="molecule type" value="Genomic_DNA"/>
</dbReference>
<evidence type="ECO:0000259" key="1">
    <source>
        <dbReference type="Pfam" id="PF18847"/>
    </source>
</evidence>
<accession>A0AA49FL13</accession>
<gene>
    <name evidence="3" type="ORF">OHM77_00780</name>
</gene>
<feature type="domain" description="Large polyvalent protein associated" evidence="2">
    <location>
        <begin position="14"/>
        <end position="129"/>
    </location>
</feature>
<proteinExistence type="predicted"/>
<dbReference type="InterPro" id="IPR041311">
    <property type="entry name" value="LPD29"/>
</dbReference>
<dbReference type="Pfam" id="PF18850">
    <property type="entry name" value="LPD30"/>
    <property type="match status" value="1"/>
</dbReference>
<evidence type="ECO:0000313" key="3">
    <source>
        <dbReference type="EMBL" id="WIM05856.1"/>
    </source>
</evidence>
<reference evidence="3" key="1">
    <citation type="journal article" date="2023" name="Nat. Microbiol.">
        <title>Enrichment and characterization of a nitric oxide-reducing microbial community in a continuous bioreactor.</title>
        <authorList>
            <person name="Garrido-Amador P."/>
            <person name="Stortenbeker N."/>
            <person name="Wessels H.J.C.T."/>
            <person name="Speth D.R."/>
            <person name="Garcia-Heredia I."/>
            <person name="Kartal B."/>
        </authorList>
    </citation>
    <scope>NUCLEOTIDE SEQUENCE</scope>
    <source>
        <strain evidence="3">MAG1</strain>
    </source>
</reference>
<dbReference type="InterPro" id="IPR040631">
    <property type="entry name" value="LPD30"/>
</dbReference>